<dbReference type="GO" id="GO:0016747">
    <property type="term" value="F:acyltransferase activity, transferring groups other than amino-acyl groups"/>
    <property type="evidence" value="ECO:0007669"/>
    <property type="project" value="InterPro"/>
</dbReference>
<dbReference type="CDD" id="cd04301">
    <property type="entry name" value="NAT_SF"/>
    <property type="match status" value="1"/>
</dbReference>
<reference evidence="2" key="1">
    <citation type="journal article" date="2021" name="PeerJ">
        <title>Extensive microbial diversity within the chicken gut microbiome revealed by metagenomics and culture.</title>
        <authorList>
            <person name="Gilroy R."/>
            <person name="Ravi A."/>
            <person name="Getino M."/>
            <person name="Pursley I."/>
            <person name="Horton D.L."/>
            <person name="Alikhan N.F."/>
            <person name="Baker D."/>
            <person name="Gharbi K."/>
            <person name="Hall N."/>
            <person name="Watson M."/>
            <person name="Adriaenssens E.M."/>
            <person name="Foster-Nyarko E."/>
            <person name="Jarju S."/>
            <person name="Secka A."/>
            <person name="Antonio M."/>
            <person name="Oren A."/>
            <person name="Chaudhuri R.R."/>
            <person name="La Ragione R."/>
            <person name="Hildebrand F."/>
            <person name="Pallen M.J."/>
        </authorList>
    </citation>
    <scope>NUCLEOTIDE SEQUENCE</scope>
    <source>
        <strain evidence="2">5925</strain>
    </source>
</reference>
<organism evidence="2 3">
    <name type="scientific">Candidatus Corynebacterium intestinavium</name>
    <dbReference type="NCBI Taxonomy" id="2838531"/>
    <lineage>
        <taxon>Bacteria</taxon>
        <taxon>Bacillati</taxon>
        <taxon>Actinomycetota</taxon>
        <taxon>Actinomycetes</taxon>
        <taxon>Mycobacteriales</taxon>
        <taxon>Corynebacteriaceae</taxon>
        <taxon>Corynebacterium</taxon>
    </lineage>
</organism>
<dbReference type="InterPro" id="IPR000182">
    <property type="entry name" value="GNAT_dom"/>
</dbReference>
<comment type="caution">
    <text evidence="2">The sequence shown here is derived from an EMBL/GenBank/DDBJ whole genome shotgun (WGS) entry which is preliminary data.</text>
</comment>
<proteinExistence type="predicted"/>
<evidence type="ECO:0000313" key="2">
    <source>
        <dbReference type="EMBL" id="HJD49040.1"/>
    </source>
</evidence>
<dbReference type="AlphaFoldDB" id="A0A9D2ZQL6"/>
<name>A0A9D2ZQL6_9CORY</name>
<evidence type="ECO:0000313" key="3">
    <source>
        <dbReference type="Proteomes" id="UP000823907"/>
    </source>
</evidence>
<evidence type="ECO:0000259" key="1">
    <source>
        <dbReference type="PROSITE" id="PS51186"/>
    </source>
</evidence>
<dbReference type="Gene3D" id="3.40.630.30">
    <property type="match status" value="1"/>
</dbReference>
<dbReference type="PROSITE" id="PS51186">
    <property type="entry name" value="GNAT"/>
    <property type="match status" value="1"/>
</dbReference>
<dbReference type="Pfam" id="PF00583">
    <property type="entry name" value="Acetyltransf_1"/>
    <property type="match status" value="1"/>
</dbReference>
<dbReference type="InterPro" id="IPR016181">
    <property type="entry name" value="Acyl_CoA_acyltransferase"/>
</dbReference>
<dbReference type="Proteomes" id="UP000823907">
    <property type="component" value="Unassembled WGS sequence"/>
</dbReference>
<sequence length="228" mass="25249">MSQPIAQPDQDHLVSLAPISRALFLRRLDELVALHLKAMGYPPEAFRQRRSLWLSNANHPHFTSLAALLHSPAEEPDPANPAQKIVGVCFGFQGSRGTWWYQQVSYGLLAAGMSPEDVTETLSSYTEISEIHVLPRFQGSGIGTRLLTEVLGILPTRDAMLSTPEVPGENNHAWHLYRSLGFTDLLREHRFPGDPRPFGILRKRLRDSAGGPAAVRESASGADRRVAR</sequence>
<reference evidence="2" key="2">
    <citation type="submission" date="2021-04" db="EMBL/GenBank/DDBJ databases">
        <authorList>
            <person name="Gilroy R."/>
        </authorList>
    </citation>
    <scope>NUCLEOTIDE SEQUENCE</scope>
    <source>
        <strain evidence="2">5925</strain>
    </source>
</reference>
<accession>A0A9D2ZQL6</accession>
<feature type="domain" description="N-acetyltransferase" evidence="1">
    <location>
        <begin position="18"/>
        <end position="206"/>
    </location>
</feature>
<protein>
    <submittedName>
        <fullName evidence="2">GNAT family N-acetyltransferase</fullName>
    </submittedName>
</protein>
<dbReference type="EMBL" id="DWUR01000043">
    <property type="protein sequence ID" value="HJD49040.1"/>
    <property type="molecule type" value="Genomic_DNA"/>
</dbReference>
<gene>
    <name evidence="2" type="ORF">H9907_02790</name>
</gene>
<dbReference type="SUPFAM" id="SSF55729">
    <property type="entry name" value="Acyl-CoA N-acyltransferases (Nat)"/>
    <property type="match status" value="1"/>
</dbReference>